<organism evidence="3">
    <name type="scientific">Trypanosoma brucei equiperdum</name>
    <dbReference type="NCBI Taxonomy" id="630700"/>
    <lineage>
        <taxon>Eukaryota</taxon>
        <taxon>Discoba</taxon>
        <taxon>Euglenozoa</taxon>
        <taxon>Kinetoplastea</taxon>
        <taxon>Metakinetoplastina</taxon>
        <taxon>Trypanosomatida</taxon>
        <taxon>Trypanosomatidae</taxon>
        <taxon>Trypanosoma</taxon>
    </lineage>
</organism>
<dbReference type="EMBL" id="QSBY01000010">
    <property type="protein sequence ID" value="RHW69145.1"/>
    <property type="molecule type" value="Genomic_DNA"/>
</dbReference>
<protein>
    <submittedName>
        <fullName evidence="3">Uncharacterized protein</fullName>
    </submittedName>
</protein>
<name>A0A3L6KYJ2_9TRYP</name>
<feature type="region of interest" description="Disordered" evidence="2">
    <location>
        <begin position="108"/>
        <end position="127"/>
    </location>
</feature>
<proteinExistence type="predicted"/>
<dbReference type="Proteomes" id="UP000266743">
    <property type="component" value="Chromosome 10"/>
</dbReference>
<evidence type="ECO:0000256" key="1">
    <source>
        <dbReference type="SAM" id="Coils"/>
    </source>
</evidence>
<sequence>MDAEEYLHMKEREMMEEYGAVILSQRNEIEQLQRRCSELLHERSFMRASVAEDVRQFCVGHLQRQQAQQQRASGRLATSGACVQSIPVLHLLQFLHQYTSGVVPVMETEKRKRPRETGTGGICPNTPHQQRLVQRMITRRRLCIREGDSEEPLQGIEVQSAEQPICADQVH</sequence>
<evidence type="ECO:0000256" key="2">
    <source>
        <dbReference type="SAM" id="MobiDB-lite"/>
    </source>
</evidence>
<dbReference type="AlphaFoldDB" id="A0A3L6KYJ2"/>
<accession>A0A3L6KYJ2</accession>
<keyword evidence="1" id="KW-0175">Coiled coil</keyword>
<feature type="coiled-coil region" evidence="1">
    <location>
        <begin position="15"/>
        <end position="49"/>
    </location>
</feature>
<gene>
    <name evidence="3" type="ORF">DPX39_100027400</name>
</gene>
<reference evidence="3" key="1">
    <citation type="submission" date="2018-09" db="EMBL/GenBank/DDBJ databases">
        <title>whole genome sequence of T. equiperdum IVM-t1 strain.</title>
        <authorList>
            <person name="Suganuma K."/>
        </authorList>
    </citation>
    <scope>NUCLEOTIDE SEQUENCE [LARGE SCALE GENOMIC DNA]</scope>
    <source>
        <strain evidence="3">IVM-t1</strain>
    </source>
</reference>
<evidence type="ECO:0000313" key="3">
    <source>
        <dbReference type="EMBL" id="RHW69145.1"/>
    </source>
</evidence>
<comment type="caution">
    <text evidence="3">The sequence shown here is derived from an EMBL/GenBank/DDBJ whole genome shotgun (WGS) entry which is preliminary data.</text>
</comment>